<evidence type="ECO:0000313" key="2">
    <source>
        <dbReference type="Proteomes" id="UP000237105"/>
    </source>
</evidence>
<reference evidence="2" key="1">
    <citation type="submission" date="2016-06" db="EMBL/GenBank/DDBJ databases">
        <title>Parallel loss of symbiosis genes in relatives of nitrogen-fixing non-legume Parasponia.</title>
        <authorList>
            <person name="Van Velzen R."/>
            <person name="Holmer R."/>
            <person name="Bu F."/>
            <person name="Rutten L."/>
            <person name="Van Zeijl A."/>
            <person name="Liu W."/>
            <person name="Santuari L."/>
            <person name="Cao Q."/>
            <person name="Sharma T."/>
            <person name="Shen D."/>
            <person name="Roswanjaya Y."/>
            <person name="Wardhani T."/>
            <person name="Kalhor M.S."/>
            <person name="Jansen J."/>
            <person name="Van den Hoogen J."/>
            <person name="Gungor B."/>
            <person name="Hartog M."/>
            <person name="Hontelez J."/>
            <person name="Verver J."/>
            <person name="Yang W.-C."/>
            <person name="Schijlen E."/>
            <person name="Repin R."/>
            <person name="Schilthuizen M."/>
            <person name="Schranz E."/>
            <person name="Heidstra R."/>
            <person name="Miyata K."/>
            <person name="Fedorova E."/>
            <person name="Kohlen W."/>
            <person name="Bisseling T."/>
            <person name="Smit S."/>
            <person name="Geurts R."/>
        </authorList>
    </citation>
    <scope>NUCLEOTIDE SEQUENCE [LARGE SCALE GENOMIC DNA]</scope>
    <source>
        <strain evidence="2">cv. WU1-14</strain>
    </source>
</reference>
<organism evidence="1 2">
    <name type="scientific">Parasponia andersonii</name>
    <name type="common">Sponia andersonii</name>
    <dbReference type="NCBI Taxonomy" id="3476"/>
    <lineage>
        <taxon>Eukaryota</taxon>
        <taxon>Viridiplantae</taxon>
        <taxon>Streptophyta</taxon>
        <taxon>Embryophyta</taxon>
        <taxon>Tracheophyta</taxon>
        <taxon>Spermatophyta</taxon>
        <taxon>Magnoliopsida</taxon>
        <taxon>eudicotyledons</taxon>
        <taxon>Gunneridae</taxon>
        <taxon>Pentapetalae</taxon>
        <taxon>rosids</taxon>
        <taxon>fabids</taxon>
        <taxon>Rosales</taxon>
        <taxon>Cannabaceae</taxon>
        <taxon>Parasponia</taxon>
    </lineage>
</organism>
<sequence length="113" mass="12954">MNDIGQNGSYSEITPLSCKPLQVFSLHFAAVIVLPHQRPKKIKFLELNTTEINTYYSRNPCHKPQESPQAQKANMIRNNIKFQNINCKQVTSLVSENFIQEHLKYLCSSSLIC</sequence>
<dbReference type="EMBL" id="JXTB01000221">
    <property type="protein sequence ID" value="PON52354.1"/>
    <property type="molecule type" value="Genomic_DNA"/>
</dbReference>
<protein>
    <submittedName>
        <fullName evidence="1">Uncharacterized protein</fullName>
    </submittedName>
</protein>
<name>A0A2P5BUB2_PARAD</name>
<gene>
    <name evidence="1" type="ORF">PanWU01x14_209900</name>
</gene>
<proteinExistence type="predicted"/>
<dbReference type="AlphaFoldDB" id="A0A2P5BUB2"/>
<accession>A0A2P5BUB2</accession>
<comment type="caution">
    <text evidence="1">The sequence shown here is derived from an EMBL/GenBank/DDBJ whole genome shotgun (WGS) entry which is preliminary data.</text>
</comment>
<dbReference type="Proteomes" id="UP000237105">
    <property type="component" value="Unassembled WGS sequence"/>
</dbReference>
<evidence type="ECO:0000313" key="1">
    <source>
        <dbReference type="EMBL" id="PON52354.1"/>
    </source>
</evidence>
<keyword evidence="2" id="KW-1185">Reference proteome</keyword>